<evidence type="ECO:0000256" key="1">
    <source>
        <dbReference type="ARBA" id="ARBA00022801"/>
    </source>
</evidence>
<proteinExistence type="predicted"/>
<dbReference type="Gene3D" id="2.60.120.1620">
    <property type="match status" value="1"/>
</dbReference>
<sequence length="841" mass="95534">MKRLPKVILTILLTFSIWVPAIAQGNLVASSPAEGHYPLFDKTLPAAIWADSNDHEVVTTATELLNNDLRYVSGREPVLSRSLSSPPPGRFAVIIGSADKSALIAMLIRTGKLRLDSLTGKWEGYLICTVDHPVPGLEKALVITGNDRRGTAYGIFELSKACGVSPWYWWADVPVKRQDQLYLNSRWFKADAPRVRYRGIFLNDEAPALANWTRKTFGGFNHRLYEKVFELILRLRGNYIWPAMWGNAFYADDPENIRAAEKFAMVIGTSHHEPLMRAHDEWRRFGKGAWNYDSNAARLKMFWKAGMERATNEKIVTVGMRGDGDEPMTQGTAIALLERIVADQREIISAATGKQASETPQLWALYKEVQAYYDKGMRVPDDITLLLCDDNWGNIRRLPPAGTASRKGGYGIYYHFDYVGDPRNYKWLNTNNIAKVWEQMHLAWEYQARQIWIVNVGDLKPMEYPIQFFLDYAWDPPAIDADDLRGHAQQWASSIFGREHGKDVGDLLWHYSILSAHPKPELLHAGTYSLLHYSEAERVLQAWRNIRSQARTIALLLPKETSSAYFQLVLHPIEARCNLQEMYHAVALNQLYAATNDQRVNQMADSVRWYYREDSLLTRSYHALNGGKWDHFMDQTHIGYTYWQQPEANSMPQVSINTTGIPVSRPVMTASSLPAPDQYSFLAARFNLQKNGKRVHWKKIDGIGREGAAMTTFPVTISPADDSCWLEYNFTAAPADSLTATLYFSPTLDFPDRGGLRYAVSVDGGPERQLVFNPHPVPQQEWERWVAENIIRNEFPLGKMRKGKHTFRYRPLDPGILLQKVIIHPGTVPPSLMGAPPSPPQ</sequence>
<name>A0A0E9MYQ5_9BACT</name>
<gene>
    <name evidence="3" type="ORF">FPE01S_01_16630</name>
</gene>
<reference evidence="3 4" key="1">
    <citation type="submission" date="2015-04" db="EMBL/GenBank/DDBJ databases">
        <title>Whole genome shotgun sequence of Flavihumibacter petaseus NBRC 106054.</title>
        <authorList>
            <person name="Miyazawa S."/>
            <person name="Hosoyama A."/>
            <person name="Hashimoto M."/>
            <person name="Noguchi M."/>
            <person name="Tsuchikane K."/>
            <person name="Ohji S."/>
            <person name="Yamazoe A."/>
            <person name="Ichikawa N."/>
            <person name="Kimura A."/>
            <person name="Fujita N."/>
        </authorList>
    </citation>
    <scope>NUCLEOTIDE SEQUENCE [LARGE SCALE GENOMIC DNA]</scope>
    <source>
        <strain evidence="3 4">NBRC 106054</strain>
    </source>
</reference>
<dbReference type="Pfam" id="PF15979">
    <property type="entry name" value="Glyco_hydro_115"/>
    <property type="match status" value="1"/>
</dbReference>
<dbReference type="Pfam" id="PF17829">
    <property type="entry name" value="GH115_C"/>
    <property type="match status" value="1"/>
</dbReference>
<dbReference type="STRING" id="1220578.FPE01S_01_16630"/>
<dbReference type="GO" id="GO:0016787">
    <property type="term" value="F:hydrolase activity"/>
    <property type="evidence" value="ECO:0007669"/>
    <property type="project" value="UniProtKB-KW"/>
</dbReference>
<evidence type="ECO:0000313" key="4">
    <source>
        <dbReference type="Proteomes" id="UP000033121"/>
    </source>
</evidence>
<dbReference type="Gene3D" id="3.20.20.520">
    <property type="entry name" value="Glycosyl hydrolase family 115"/>
    <property type="match status" value="1"/>
</dbReference>
<keyword evidence="4" id="KW-1185">Reference proteome</keyword>
<dbReference type="Gene3D" id="3.30.379.10">
    <property type="entry name" value="Chitobiase/beta-hexosaminidase domain 2-like"/>
    <property type="match status" value="1"/>
</dbReference>
<feature type="domain" description="Gylcosyl hydrolase 115 C-terminal" evidence="2">
    <location>
        <begin position="680"/>
        <end position="836"/>
    </location>
</feature>
<dbReference type="InterPro" id="IPR029018">
    <property type="entry name" value="Hex-like_dom2"/>
</dbReference>
<evidence type="ECO:0000259" key="2">
    <source>
        <dbReference type="Pfam" id="PF17829"/>
    </source>
</evidence>
<dbReference type="Gene3D" id="1.20.58.2150">
    <property type="match status" value="1"/>
</dbReference>
<dbReference type="Proteomes" id="UP000033121">
    <property type="component" value="Unassembled WGS sequence"/>
</dbReference>
<comment type="caution">
    <text evidence="3">The sequence shown here is derived from an EMBL/GenBank/DDBJ whole genome shotgun (WGS) entry which is preliminary data.</text>
</comment>
<dbReference type="InterPro" id="IPR031924">
    <property type="entry name" value="GH115"/>
</dbReference>
<keyword evidence="1" id="KW-0378">Hydrolase</keyword>
<accession>A0A0E9MYQ5</accession>
<dbReference type="PANTHER" id="PTHR37842">
    <property type="match status" value="1"/>
</dbReference>
<dbReference type="RefSeq" id="WP_052955681.1">
    <property type="nucleotide sequence ID" value="NZ_BBWV01000001.1"/>
</dbReference>
<organism evidence="3 4">
    <name type="scientific">Flavihumibacter petaseus NBRC 106054</name>
    <dbReference type="NCBI Taxonomy" id="1220578"/>
    <lineage>
        <taxon>Bacteria</taxon>
        <taxon>Pseudomonadati</taxon>
        <taxon>Bacteroidota</taxon>
        <taxon>Chitinophagia</taxon>
        <taxon>Chitinophagales</taxon>
        <taxon>Chitinophagaceae</taxon>
        <taxon>Flavihumibacter</taxon>
    </lineage>
</organism>
<dbReference type="GO" id="GO:0005975">
    <property type="term" value="P:carbohydrate metabolic process"/>
    <property type="evidence" value="ECO:0007669"/>
    <property type="project" value="UniProtKB-ARBA"/>
</dbReference>
<dbReference type="PANTHER" id="PTHR37842:SF2">
    <property type="entry name" value="GYLCOSYL HYDROLASE 115 C-TERMINAL DOMAIN-CONTAINING PROTEIN"/>
    <property type="match status" value="1"/>
</dbReference>
<dbReference type="AlphaFoldDB" id="A0A0E9MYQ5"/>
<protein>
    <recommendedName>
        <fullName evidence="2">Gylcosyl hydrolase 115 C-terminal domain-containing protein</fullName>
    </recommendedName>
</protein>
<dbReference type="OrthoDB" id="8727830at2"/>
<dbReference type="InterPro" id="IPR041437">
    <property type="entry name" value="GH115_C"/>
</dbReference>
<dbReference type="SUPFAM" id="SSF55545">
    <property type="entry name" value="beta-N-acetylhexosaminidase-like domain"/>
    <property type="match status" value="1"/>
</dbReference>
<dbReference type="EMBL" id="BBWV01000001">
    <property type="protein sequence ID" value="GAO42648.1"/>
    <property type="molecule type" value="Genomic_DNA"/>
</dbReference>
<dbReference type="InterPro" id="IPR042301">
    <property type="entry name" value="GH115_sf"/>
</dbReference>
<evidence type="ECO:0000313" key="3">
    <source>
        <dbReference type="EMBL" id="GAO42648.1"/>
    </source>
</evidence>